<sequence>MGYKLSDIYLFSDFDGTLHSATEGIPQRNLDALQRFVQKGGHFGLATGRAPFSAKEFLHLLPINSPCLCVNGGAVYDMQKDEYIYTDFLPEQARDYIEKILSSYPELDTAVLTDQAYYYVADPELAAGRMKLQNYTVNPYMRQPMEGNWFKATFNCRGDDARRYTDLLNSRGWEGVRFTCSDSYFIEMLPVDTSKGNAIRKMCERLGINIDQTVAVGDYYNDIEMFEAAGFSACVAGAPEEIKQLVDKVLVSCEEGAVAQLIELLEAKYEG</sequence>
<dbReference type="PANTHER" id="PTHR10000">
    <property type="entry name" value="PHOSPHOSERINE PHOSPHATASE"/>
    <property type="match status" value="1"/>
</dbReference>
<dbReference type="NCBIfam" id="TIGR00099">
    <property type="entry name" value="Cof-subfamily"/>
    <property type="match status" value="1"/>
</dbReference>
<comment type="caution">
    <text evidence="1">The sequence shown here is derived from an EMBL/GenBank/DDBJ whole genome shotgun (WGS) entry which is preliminary data.</text>
</comment>
<dbReference type="SFLD" id="SFLDG01140">
    <property type="entry name" value="C2.B:_Phosphomannomutase_and_P"/>
    <property type="match status" value="1"/>
</dbReference>
<dbReference type="RefSeq" id="WP_177502423.1">
    <property type="nucleotide sequence ID" value="NZ_JACSNR010000004.1"/>
</dbReference>
<dbReference type="PANTHER" id="PTHR10000:SF8">
    <property type="entry name" value="HAD SUPERFAMILY HYDROLASE-LIKE, TYPE 3"/>
    <property type="match status" value="1"/>
</dbReference>
<evidence type="ECO:0000313" key="2">
    <source>
        <dbReference type="Proteomes" id="UP000724149"/>
    </source>
</evidence>
<dbReference type="Gene3D" id="3.40.50.1000">
    <property type="entry name" value="HAD superfamily/HAD-like"/>
    <property type="match status" value="1"/>
</dbReference>
<dbReference type="SFLD" id="SFLDS00003">
    <property type="entry name" value="Haloacid_Dehalogenase"/>
    <property type="match status" value="1"/>
</dbReference>
<organism evidence="1 2">
    <name type="scientific">Hydrogenoanaerobacterium saccharovorans</name>
    <dbReference type="NCBI Taxonomy" id="474960"/>
    <lineage>
        <taxon>Bacteria</taxon>
        <taxon>Bacillati</taxon>
        <taxon>Bacillota</taxon>
        <taxon>Clostridia</taxon>
        <taxon>Eubacteriales</taxon>
        <taxon>Oscillospiraceae</taxon>
        <taxon>Hydrogenoanaerobacterium</taxon>
    </lineage>
</organism>
<dbReference type="InterPro" id="IPR023214">
    <property type="entry name" value="HAD_sf"/>
</dbReference>
<gene>
    <name evidence="1" type="ORF">H9X81_04870</name>
</gene>
<dbReference type="Pfam" id="PF08282">
    <property type="entry name" value="Hydrolase_3"/>
    <property type="match status" value="1"/>
</dbReference>
<reference evidence="1 2" key="1">
    <citation type="journal article" date="2021" name="Sci. Rep.">
        <title>The distribution of antibiotic resistance genes in chicken gut microbiota commensals.</title>
        <authorList>
            <person name="Juricova H."/>
            <person name="Matiasovicova J."/>
            <person name="Kubasova T."/>
            <person name="Cejkova D."/>
            <person name="Rychlik I."/>
        </authorList>
    </citation>
    <scope>NUCLEOTIDE SEQUENCE [LARGE SCALE GENOMIC DNA]</scope>
    <source>
        <strain evidence="1 2">An564</strain>
    </source>
</reference>
<proteinExistence type="predicted"/>
<keyword evidence="2" id="KW-1185">Reference proteome</keyword>
<dbReference type="NCBIfam" id="TIGR01484">
    <property type="entry name" value="HAD-SF-IIB"/>
    <property type="match status" value="1"/>
</dbReference>
<evidence type="ECO:0000313" key="1">
    <source>
        <dbReference type="EMBL" id="MBM6923024.1"/>
    </source>
</evidence>
<dbReference type="InterPro" id="IPR006379">
    <property type="entry name" value="HAD-SF_hydro_IIB"/>
</dbReference>
<dbReference type="EMBL" id="JACSNR010000004">
    <property type="protein sequence ID" value="MBM6923024.1"/>
    <property type="molecule type" value="Genomic_DNA"/>
</dbReference>
<dbReference type="Gene3D" id="3.30.1240.10">
    <property type="match status" value="1"/>
</dbReference>
<dbReference type="SUPFAM" id="SSF56784">
    <property type="entry name" value="HAD-like"/>
    <property type="match status" value="1"/>
</dbReference>
<accession>A0ABS2GN85</accession>
<dbReference type="Proteomes" id="UP000724149">
    <property type="component" value="Unassembled WGS sequence"/>
</dbReference>
<dbReference type="InterPro" id="IPR000150">
    <property type="entry name" value="Cof"/>
</dbReference>
<protein>
    <submittedName>
        <fullName evidence="1">HAD family phosphatase</fullName>
    </submittedName>
</protein>
<dbReference type="InterPro" id="IPR036412">
    <property type="entry name" value="HAD-like_sf"/>
</dbReference>
<name>A0ABS2GN85_9FIRM</name>